<dbReference type="Gene3D" id="3.40.50.1820">
    <property type="entry name" value="alpha/beta hydrolase"/>
    <property type="match status" value="1"/>
</dbReference>
<dbReference type="EMBL" id="CAKLBC010000133">
    <property type="protein sequence ID" value="CAH0484908.1"/>
    <property type="molecule type" value="Genomic_DNA"/>
</dbReference>
<comment type="caution">
    <text evidence="4">The sequence shown here is derived from an EMBL/GenBank/DDBJ whole genome shotgun (WGS) entry which is preliminary data.</text>
</comment>
<organism evidence="4 6">
    <name type="scientific">Peronospora farinosa</name>
    <dbReference type="NCBI Taxonomy" id="134698"/>
    <lineage>
        <taxon>Eukaryota</taxon>
        <taxon>Sar</taxon>
        <taxon>Stramenopiles</taxon>
        <taxon>Oomycota</taxon>
        <taxon>Peronosporomycetes</taxon>
        <taxon>Peronosporales</taxon>
        <taxon>Peronosporaceae</taxon>
        <taxon>Peronospora</taxon>
    </lineage>
</organism>
<feature type="compositionally biased region" description="Basic and acidic residues" evidence="1">
    <location>
        <begin position="197"/>
        <end position="208"/>
    </location>
</feature>
<feature type="domain" description="Serine aminopeptidase S33" evidence="2">
    <location>
        <begin position="393"/>
        <end position="464"/>
    </location>
</feature>
<evidence type="ECO:0000313" key="4">
    <source>
        <dbReference type="EMBL" id="CAI5722885.1"/>
    </source>
</evidence>
<proteinExistence type="predicted"/>
<evidence type="ECO:0000313" key="3">
    <source>
        <dbReference type="EMBL" id="CAH0484908.1"/>
    </source>
</evidence>
<sequence length="698" mass="78410">MPNSNRGLIGLPLKPVQSRTALALSAIQEERASLDTVSQADPVTTTKAAPVATTKAASVATTKAASVASTTSSSPLTTVSSSKSDSSPVQSQSVYSLLSASANVRACSVAKFKGVQSAATRMLRAQSARTNSTFMTSVKAQKSVKSKDVKSSLERTHSAPCFDEPTTTAAATWQPSPREMSEALSLSCFNESLMDETVKQTPEEEQTTRKTVSLRSRPLPTFDDLLASDTTSQETKDGREPRMAGTRVASDPTALKPRLKSSTLSPSDEQWTNIEALNKQRELTVTDEKGKLKRSKSFTKSDKRNIGPHLFLENYLTRERASSFNGTKGHNDGEIPILEDRRSRSLSDSTSAMLKIKKRKSTLRLRHYEGNFLNRRGQSLFYFALFPPKKMAMRGIVLHLHGMGDHCRRNKALYERHCKEGFGVITYDLLNHGESEFDKYNIRAHISNFEDFVDDTNDFITFAKSSIYKIALRYWRKHLKPVHPHGREKERETLPELPLIISGASFGSLIGIYTILSGEHKFHAAVWASPVIGVAWTPVLWAQWKFTRALIAALPTVKVIPAVQHHLRSRDPKFLKKYQDDPLTCSDMITPRSGYQSLHAMMRLQREKRVSDAVNPFCGISMLFLAGSDDRVSDQQAAIKFYNRMESPDKEFKLFDGLYHMIYEEPEKEEVFKYLVNWLHKRFPLETRHPNNSHLKES</sequence>
<feature type="compositionally biased region" description="Basic and acidic residues" evidence="1">
    <location>
        <begin position="146"/>
        <end position="157"/>
    </location>
</feature>
<evidence type="ECO:0000256" key="1">
    <source>
        <dbReference type="SAM" id="MobiDB-lite"/>
    </source>
</evidence>
<feature type="domain" description="Serine aminopeptidase S33" evidence="2">
    <location>
        <begin position="491"/>
        <end position="667"/>
    </location>
</feature>
<dbReference type="Proteomes" id="UP001157938">
    <property type="component" value="Unassembled WGS sequence"/>
</dbReference>
<dbReference type="InterPro" id="IPR022742">
    <property type="entry name" value="Hydrolase_4"/>
</dbReference>
<keyword evidence="5" id="KW-1185">Reference proteome</keyword>
<name>A0AAV0TJA9_9STRA</name>
<evidence type="ECO:0000313" key="5">
    <source>
        <dbReference type="Proteomes" id="UP001157938"/>
    </source>
</evidence>
<evidence type="ECO:0000313" key="6">
    <source>
        <dbReference type="Proteomes" id="UP001159659"/>
    </source>
</evidence>
<evidence type="ECO:0000259" key="2">
    <source>
        <dbReference type="Pfam" id="PF12146"/>
    </source>
</evidence>
<reference evidence="3 5" key="1">
    <citation type="submission" date="2021-11" db="EMBL/GenBank/DDBJ databases">
        <authorList>
            <person name="Islam A."/>
            <person name="Islam S."/>
            <person name="Flora M.S."/>
            <person name="Rahman M."/>
            <person name="Ziaur R.M."/>
            <person name="Epstein J.H."/>
            <person name="Hassan M."/>
            <person name="Klassen M."/>
            <person name="Woodard K."/>
            <person name="Webb A."/>
            <person name="Webby R.J."/>
            <person name="El Zowalaty M.E."/>
        </authorList>
    </citation>
    <scope>NUCLEOTIDE SEQUENCE [LARGE SCALE GENOMIC DNA]</scope>
    <source>
        <strain evidence="3">Pf1</strain>
    </source>
</reference>
<dbReference type="EMBL" id="CANTFK010000673">
    <property type="protein sequence ID" value="CAI5722885.1"/>
    <property type="molecule type" value="Genomic_DNA"/>
</dbReference>
<dbReference type="Proteomes" id="UP001159659">
    <property type="component" value="Unassembled WGS sequence"/>
</dbReference>
<dbReference type="AlphaFoldDB" id="A0AAV0TJA9"/>
<feature type="region of interest" description="Disordered" evidence="1">
    <location>
        <begin position="197"/>
        <end position="268"/>
    </location>
</feature>
<dbReference type="InterPro" id="IPR029058">
    <property type="entry name" value="AB_hydrolase_fold"/>
</dbReference>
<dbReference type="Pfam" id="PF12146">
    <property type="entry name" value="Hydrolase_4"/>
    <property type="match status" value="2"/>
</dbReference>
<protein>
    <recommendedName>
        <fullName evidence="2">Serine aminopeptidase S33 domain-containing protein</fullName>
    </recommendedName>
</protein>
<accession>A0AAV0TJA9</accession>
<dbReference type="SUPFAM" id="SSF53474">
    <property type="entry name" value="alpha/beta-Hydrolases"/>
    <property type="match status" value="1"/>
</dbReference>
<reference evidence="4" key="2">
    <citation type="submission" date="2022-12" db="EMBL/GenBank/DDBJ databases">
        <authorList>
            <person name="Webb A."/>
        </authorList>
    </citation>
    <scope>NUCLEOTIDE SEQUENCE</scope>
    <source>
        <strain evidence="4">Pf2</strain>
    </source>
</reference>
<dbReference type="InterPro" id="IPR051044">
    <property type="entry name" value="MAG_DAG_Lipase"/>
</dbReference>
<feature type="region of interest" description="Disordered" evidence="1">
    <location>
        <begin position="146"/>
        <end position="168"/>
    </location>
</feature>
<gene>
    <name evidence="3" type="ORF">PFR001_LOCUS642</name>
    <name evidence="4" type="ORF">PFR002_LOCUS4539</name>
</gene>
<feature type="region of interest" description="Disordered" evidence="1">
    <location>
        <begin position="60"/>
        <end position="89"/>
    </location>
</feature>
<dbReference type="PANTHER" id="PTHR11614">
    <property type="entry name" value="PHOSPHOLIPASE-RELATED"/>
    <property type="match status" value="1"/>
</dbReference>
<dbReference type="FunFam" id="3.40.50.1820:FF:000338">
    <property type="entry name" value="Uncharacterized protein"/>
    <property type="match status" value="1"/>
</dbReference>